<dbReference type="RefSeq" id="WP_014634061.1">
    <property type="nucleotide sequence ID" value="NZ_CAJHJO010000002.1"/>
</dbReference>
<protein>
    <submittedName>
        <fullName evidence="2">Uncharacterized protein</fullName>
    </submittedName>
</protein>
<evidence type="ECO:0000313" key="2">
    <source>
        <dbReference type="EMBL" id="MTR28777.1"/>
    </source>
</evidence>
<dbReference type="EMBL" id="WMYO01000015">
    <property type="protein sequence ID" value="MTR28777.1"/>
    <property type="molecule type" value="Genomic_DNA"/>
</dbReference>
<reference evidence="2 3" key="1">
    <citation type="journal article" date="2019" name="Nat. Med.">
        <title>A library of human gut bacterial isolates paired with longitudinal multiomics data enables mechanistic microbiome research.</title>
        <authorList>
            <person name="Poyet M."/>
            <person name="Groussin M."/>
            <person name="Gibbons S.M."/>
            <person name="Avila-Pacheco J."/>
            <person name="Jiang X."/>
            <person name="Kearney S.M."/>
            <person name="Perrotta A.R."/>
            <person name="Berdy B."/>
            <person name="Zhao S."/>
            <person name="Lieberman T.D."/>
            <person name="Swanson P.K."/>
            <person name="Smith M."/>
            <person name="Roesemann S."/>
            <person name="Alexander J.E."/>
            <person name="Rich S.A."/>
            <person name="Livny J."/>
            <person name="Vlamakis H."/>
            <person name="Clish C."/>
            <person name="Bullock K."/>
            <person name="Deik A."/>
            <person name="Scott J."/>
            <person name="Pierce K.A."/>
            <person name="Xavier R.J."/>
            <person name="Alm E.J."/>
        </authorList>
    </citation>
    <scope>NUCLEOTIDE SEQUENCE [LARGE SCALE GENOMIC DNA]</scope>
    <source>
        <strain evidence="2 3">BIOML-A4</strain>
    </source>
</reference>
<feature type="transmembrane region" description="Helical" evidence="1">
    <location>
        <begin position="45"/>
        <end position="68"/>
    </location>
</feature>
<comment type="caution">
    <text evidence="2">The sequence shown here is derived from an EMBL/GenBank/DDBJ whole genome shotgun (WGS) entry which is preliminary data.</text>
</comment>
<keyword evidence="1" id="KW-0812">Transmembrane</keyword>
<accession>A0A6A8UGM1</accession>
<sequence>MDETVCALFYKKYSLNAVKLQILSLLSLILLSCILSLIKFKINDNYVVLSMNQILIIASYLFMIGGLINGSTEVDNPESKIIYLLNGNKNISAQKIIIVELIDCVLQVILSFLIIVLFLLFKGEIKGIDLIVLISYILSTTLCSSIAYYLTLFFKSSMVALATLLIFPILVLPYIERVLPATSPYIYYEAISESFKTSVFSTSHIVLLFWNVMVLLLIYLKIKKGFNNG</sequence>
<keyword evidence="1" id="KW-1133">Transmembrane helix</keyword>
<evidence type="ECO:0000256" key="1">
    <source>
        <dbReference type="SAM" id="Phobius"/>
    </source>
</evidence>
<organism evidence="2 3">
    <name type="scientific">Streptococcus salivarius</name>
    <dbReference type="NCBI Taxonomy" id="1304"/>
    <lineage>
        <taxon>Bacteria</taxon>
        <taxon>Bacillati</taxon>
        <taxon>Bacillota</taxon>
        <taxon>Bacilli</taxon>
        <taxon>Lactobacillales</taxon>
        <taxon>Streptococcaceae</taxon>
        <taxon>Streptococcus</taxon>
    </lineage>
</organism>
<feature type="transmembrane region" description="Helical" evidence="1">
    <location>
        <begin position="20"/>
        <end position="38"/>
    </location>
</feature>
<feature type="transmembrane region" description="Helical" evidence="1">
    <location>
        <begin position="156"/>
        <end position="175"/>
    </location>
</feature>
<dbReference type="Proteomes" id="UP000439678">
    <property type="component" value="Unassembled WGS sequence"/>
</dbReference>
<name>A0A6A8UGM1_STRSL</name>
<feature type="transmembrane region" description="Helical" evidence="1">
    <location>
        <begin position="205"/>
        <end position="222"/>
    </location>
</feature>
<keyword evidence="1" id="KW-0472">Membrane</keyword>
<dbReference type="GeneID" id="93791717"/>
<dbReference type="AlphaFoldDB" id="A0A6A8UGM1"/>
<gene>
    <name evidence="2" type="ORF">GMC65_10685</name>
</gene>
<feature type="transmembrane region" description="Helical" evidence="1">
    <location>
        <begin position="96"/>
        <end position="121"/>
    </location>
</feature>
<proteinExistence type="predicted"/>
<evidence type="ECO:0000313" key="3">
    <source>
        <dbReference type="Proteomes" id="UP000439678"/>
    </source>
</evidence>
<feature type="transmembrane region" description="Helical" evidence="1">
    <location>
        <begin position="128"/>
        <end position="150"/>
    </location>
</feature>